<organism evidence="3 4">
    <name type="scientific">Halorubrum salipaludis</name>
    <dbReference type="NCBI Taxonomy" id="2032630"/>
    <lineage>
        <taxon>Archaea</taxon>
        <taxon>Methanobacteriati</taxon>
        <taxon>Methanobacteriota</taxon>
        <taxon>Stenosarchaea group</taxon>
        <taxon>Halobacteria</taxon>
        <taxon>Halobacteriales</taxon>
        <taxon>Haloferacaceae</taxon>
        <taxon>Halorubrum</taxon>
    </lineage>
</organism>
<feature type="transmembrane region" description="Helical" evidence="2">
    <location>
        <begin position="233"/>
        <end position="249"/>
    </location>
</feature>
<feature type="transmembrane region" description="Helical" evidence="2">
    <location>
        <begin position="330"/>
        <end position="352"/>
    </location>
</feature>
<comment type="caution">
    <text evidence="3">The sequence shown here is derived from an EMBL/GenBank/DDBJ whole genome shotgun (WGS) entry which is preliminary data.</text>
</comment>
<dbReference type="InterPro" id="IPR036927">
    <property type="entry name" value="Cyt_c_oxase-like_su1_sf"/>
</dbReference>
<keyword evidence="2" id="KW-1133">Transmembrane helix</keyword>
<feature type="transmembrane region" description="Helical" evidence="2">
    <location>
        <begin position="23"/>
        <end position="42"/>
    </location>
</feature>
<evidence type="ECO:0000313" key="3">
    <source>
        <dbReference type="EMBL" id="PAU84782.1"/>
    </source>
</evidence>
<feature type="region of interest" description="Disordered" evidence="1">
    <location>
        <begin position="449"/>
        <end position="476"/>
    </location>
</feature>
<sequence length="476" mass="47984">MRGVPGDLTTSTRPPTTIPLRHFLVALAFLVAGGGLALLRAAGLAGTAPGLDGIAVAHLLLVGWVCLTILGAMTQFVPVWSGVEIHSERLATLQLVAVAVGVTGLAAGLWLGRPADAALMAGVMVLGIGAFAYNISRTLWRARPFDTTEAHFALAVGFLALAAVLGGTLAADYRWGVLAGSGLSRPAVVDAHVTLAVLGAVVTTVIGALYQLGPMFTQTDELAVETRATRVETAAYPVGVLALGAGRLVEASPVAAVGGVLVAGGAAVAGAILLRRVRDATGAATPMLSRYAVVAVAALAWSATALATWIRAPLGPDVRFGHPAVGPVLLGALIGFVVVGSLYHVVPFIVWLDRYADRVGLERVPAIDDLYDARVATVDFAATLGGTALVLAAALSPAVAALGTDWPLAAGTSGLVHTVGGALVVGGALLFAGNMVGTVIRHGGVEMVRRSGPESGRESASGATADPSEGSDASGR</sequence>
<feature type="transmembrane region" description="Helical" evidence="2">
    <location>
        <begin position="191"/>
        <end position="212"/>
    </location>
</feature>
<feature type="transmembrane region" description="Helical" evidence="2">
    <location>
        <begin position="415"/>
        <end position="440"/>
    </location>
</feature>
<dbReference type="Proteomes" id="UP000218083">
    <property type="component" value="Unassembled WGS sequence"/>
</dbReference>
<feature type="transmembrane region" description="Helical" evidence="2">
    <location>
        <begin position="152"/>
        <end position="171"/>
    </location>
</feature>
<feature type="transmembrane region" description="Helical" evidence="2">
    <location>
        <begin position="287"/>
        <end position="310"/>
    </location>
</feature>
<keyword evidence="2" id="KW-0472">Membrane</keyword>
<proteinExistence type="predicted"/>
<keyword evidence="4" id="KW-1185">Reference proteome</keyword>
<feature type="transmembrane region" description="Helical" evidence="2">
    <location>
        <begin position="90"/>
        <end position="111"/>
    </location>
</feature>
<feature type="transmembrane region" description="Helical" evidence="2">
    <location>
        <begin position="117"/>
        <end position="140"/>
    </location>
</feature>
<evidence type="ECO:0000313" key="4">
    <source>
        <dbReference type="Proteomes" id="UP000218083"/>
    </source>
</evidence>
<evidence type="ECO:0008006" key="5">
    <source>
        <dbReference type="Google" id="ProtNLM"/>
    </source>
</evidence>
<evidence type="ECO:0000256" key="2">
    <source>
        <dbReference type="SAM" id="Phobius"/>
    </source>
</evidence>
<dbReference type="EMBL" id="NSKC01000002">
    <property type="protein sequence ID" value="PAU84782.1"/>
    <property type="molecule type" value="Genomic_DNA"/>
</dbReference>
<keyword evidence="2" id="KW-0812">Transmembrane</keyword>
<protein>
    <recommendedName>
        <fullName evidence="5">Cytochrome oxidase subunit I profile domain-containing protein</fullName>
    </recommendedName>
</protein>
<feature type="transmembrane region" description="Helical" evidence="2">
    <location>
        <begin position="373"/>
        <end position="395"/>
    </location>
</feature>
<dbReference type="Gene3D" id="1.20.210.10">
    <property type="entry name" value="Cytochrome c oxidase-like, subunit I domain"/>
    <property type="match status" value="1"/>
</dbReference>
<evidence type="ECO:0000256" key="1">
    <source>
        <dbReference type="SAM" id="MobiDB-lite"/>
    </source>
</evidence>
<accession>A0A2A2FJG3</accession>
<dbReference type="SUPFAM" id="SSF81442">
    <property type="entry name" value="Cytochrome c oxidase subunit I-like"/>
    <property type="match status" value="1"/>
</dbReference>
<feature type="transmembrane region" description="Helical" evidence="2">
    <location>
        <begin position="54"/>
        <end position="78"/>
    </location>
</feature>
<reference evidence="3 4" key="1">
    <citation type="submission" date="2017-08" db="EMBL/GenBank/DDBJ databases">
        <title>The strain WRN001 was isolated from Binhai saline alkaline soil, Tianjin, China.</title>
        <authorList>
            <person name="Liu D."/>
            <person name="Zhang G."/>
        </authorList>
    </citation>
    <scope>NUCLEOTIDE SEQUENCE [LARGE SCALE GENOMIC DNA]</scope>
    <source>
        <strain evidence="3 4">WN019</strain>
    </source>
</reference>
<gene>
    <name evidence="3" type="ORF">CK500_04490</name>
</gene>
<name>A0A2A2FJG3_9EURY</name>
<dbReference type="OrthoDB" id="145655at2157"/>
<dbReference type="RefSeq" id="WP_095636053.1">
    <property type="nucleotide sequence ID" value="NZ_NSKC01000002.1"/>
</dbReference>
<dbReference type="AlphaFoldDB" id="A0A2A2FJG3"/>
<feature type="transmembrane region" description="Helical" evidence="2">
    <location>
        <begin position="255"/>
        <end position="275"/>
    </location>
</feature>